<dbReference type="SMART" id="SM00131">
    <property type="entry name" value="KU"/>
    <property type="match status" value="1"/>
</dbReference>
<reference evidence="4 5" key="1">
    <citation type="submission" date="2019-10" db="EMBL/GenBank/DDBJ databases">
        <title>A soil myxobacterium in the family Polyangiaceae.</title>
        <authorList>
            <person name="Li Y."/>
            <person name="Wang J."/>
        </authorList>
    </citation>
    <scope>NUCLEOTIDE SEQUENCE [LARGE SCALE GENOMIC DNA]</scope>
    <source>
        <strain evidence="4 5">DSM 14734</strain>
    </source>
</reference>
<accession>A0A6N7PQJ2</accession>
<dbReference type="PROSITE" id="PS00280">
    <property type="entry name" value="BPTI_KUNITZ_1"/>
    <property type="match status" value="1"/>
</dbReference>
<gene>
    <name evidence="4" type="ORF">GF068_04235</name>
</gene>
<dbReference type="GO" id="GO:0004867">
    <property type="term" value="F:serine-type endopeptidase inhibitor activity"/>
    <property type="evidence" value="ECO:0007669"/>
    <property type="project" value="InterPro"/>
</dbReference>
<sequence length="105" mass="11835">MRRGLASVFVAVSMFFVLPAYAAERAEENAEVAEDVQGLDAQAFRICRQPIVTGPCRAAFQRFAYNAAVGRCVPFTYGGCQGNENNFRSMRDCVNTCYRRMYRMP</sequence>
<feature type="domain" description="BPTI/Kunitz inhibitor" evidence="3">
    <location>
        <begin position="47"/>
        <end position="97"/>
    </location>
</feature>
<dbReference type="InterPro" id="IPR020901">
    <property type="entry name" value="Prtase_inh_Kunz-CS"/>
</dbReference>
<dbReference type="CDD" id="cd00109">
    <property type="entry name" value="Kunitz-type"/>
    <property type="match status" value="1"/>
</dbReference>
<dbReference type="InterPro" id="IPR002223">
    <property type="entry name" value="Kunitz_BPTI"/>
</dbReference>
<name>A0A6N7PQJ2_9BACT</name>
<evidence type="ECO:0000256" key="2">
    <source>
        <dbReference type="SAM" id="SignalP"/>
    </source>
</evidence>
<dbReference type="Pfam" id="PF00014">
    <property type="entry name" value="Kunitz_BPTI"/>
    <property type="match status" value="1"/>
</dbReference>
<dbReference type="Proteomes" id="UP000440224">
    <property type="component" value="Unassembled WGS sequence"/>
</dbReference>
<dbReference type="AlphaFoldDB" id="A0A6N7PQJ2"/>
<dbReference type="PRINTS" id="PR00759">
    <property type="entry name" value="BASICPTASE"/>
</dbReference>
<dbReference type="EMBL" id="WJIE01000001">
    <property type="protein sequence ID" value="MRG91131.1"/>
    <property type="molecule type" value="Genomic_DNA"/>
</dbReference>
<dbReference type="PANTHER" id="PTHR10083">
    <property type="entry name" value="KUNITZ-TYPE PROTEASE INHIBITOR-RELATED"/>
    <property type="match status" value="1"/>
</dbReference>
<feature type="chain" id="PRO_5026999981" description="BPTI/Kunitz inhibitor domain-containing protein" evidence="2">
    <location>
        <begin position="23"/>
        <end position="105"/>
    </location>
</feature>
<evidence type="ECO:0000313" key="5">
    <source>
        <dbReference type="Proteomes" id="UP000440224"/>
    </source>
</evidence>
<dbReference type="InterPro" id="IPR036880">
    <property type="entry name" value="Kunitz_BPTI_sf"/>
</dbReference>
<evidence type="ECO:0000256" key="1">
    <source>
        <dbReference type="ARBA" id="ARBA00023157"/>
    </source>
</evidence>
<feature type="signal peptide" evidence="2">
    <location>
        <begin position="1"/>
        <end position="22"/>
    </location>
</feature>
<keyword evidence="5" id="KW-1185">Reference proteome</keyword>
<dbReference type="PANTHER" id="PTHR10083:SF374">
    <property type="entry name" value="BPTI_KUNITZ INHIBITOR DOMAIN-CONTAINING PROTEIN"/>
    <property type="match status" value="1"/>
</dbReference>
<dbReference type="OrthoDB" id="459223at2"/>
<keyword evidence="2" id="KW-0732">Signal</keyword>
<comment type="caution">
    <text evidence="4">The sequence shown here is derived from an EMBL/GenBank/DDBJ whole genome shotgun (WGS) entry which is preliminary data.</text>
</comment>
<proteinExistence type="predicted"/>
<dbReference type="RefSeq" id="WP_153817960.1">
    <property type="nucleotide sequence ID" value="NZ_WJIE01000001.1"/>
</dbReference>
<dbReference type="Gene3D" id="4.10.410.10">
    <property type="entry name" value="Pancreatic trypsin inhibitor Kunitz domain"/>
    <property type="match status" value="1"/>
</dbReference>
<keyword evidence="1" id="KW-1015">Disulfide bond</keyword>
<protein>
    <recommendedName>
        <fullName evidence="3">BPTI/Kunitz inhibitor domain-containing protein</fullName>
    </recommendedName>
</protein>
<organism evidence="4 5">
    <name type="scientific">Polyangium spumosum</name>
    <dbReference type="NCBI Taxonomy" id="889282"/>
    <lineage>
        <taxon>Bacteria</taxon>
        <taxon>Pseudomonadati</taxon>
        <taxon>Myxococcota</taxon>
        <taxon>Polyangia</taxon>
        <taxon>Polyangiales</taxon>
        <taxon>Polyangiaceae</taxon>
        <taxon>Polyangium</taxon>
    </lineage>
</organism>
<dbReference type="InterPro" id="IPR050098">
    <property type="entry name" value="TFPI/VKTCI-like"/>
</dbReference>
<dbReference type="SUPFAM" id="SSF57362">
    <property type="entry name" value="BPTI-like"/>
    <property type="match status" value="1"/>
</dbReference>
<dbReference type="GO" id="GO:0005615">
    <property type="term" value="C:extracellular space"/>
    <property type="evidence" value="ECO:0007669"/>
    <property type="project" value="TreeGrafter"/>
</dbReference>
<evidence type="ECO:0000313" key="4">
    <source>
        <dbReference type="EMBL" id="MRG91131.1"/>
    </source>
</evidence>
<evidence type="ECO:0000259" key="3">
    <source>
        <dbReference type="PROSITE" id="PS50279"/>
    </source>
</evidence>
<dbReference type="PROSITE" id="PS50279">
    <property type="entry name" value="BPTI_KUNITZ_2"/>
    <property type="match status" value="1"/>
</dbReference>